<reference evidence="2" key="1">
    <citation type="submission" date="2019-09" db="EMBL/GenBank/DDBJ databases">
        <title>Comparative Genomics of Leptospira interrogans Reveals Genome Plasticity - A Common Adaptive Strategy for Survival in Various Hosts.</title>
        <authorList>
            <person name="Ramli S.R."/>
            <person name="Bunk B."/>
            <person name="Goris M."/>
            <person name="Bhuju S."/>
            <person name="Jarek M."/>
            <person name="Sproer C."/>
            <person name="Mustakim S."/>
            <person name="Strommenger B."/>
            <person name="Pessler F."/>
        </authorList>
    </citation>
    <scope>NUCLEOTIDE SEQUENCE</scope>
    <source>
        <strain evidence="2">1489</strain>
    </source>
</reference>
<feature type="transmembrane region" description="Helical" evidence="1">
    <location>
        <begin position="20"/>
        <end position="38"/>
    </location>
</feature>
<dbReference type="RefSeq" id="WP_192504756.1">
    <property type="nucleotide sequence ID" value="NZ_CP043893.1"/>
</dbReference>
<evidence type="ECO:0000313" key="2">
    <source>
        <dbReference type="EMBL" id="QOI51620.1"/>
    </source>
</evidence>
<sequence>MENYFFNNPNFFRLIFDSTLLFYYFLAFTAIAIVLKYIQNTAHIHYNKMILYIVFFKSYFSFIFSLQQMDRLSI</sequence>
<keyword evidence="1" id="KW-0472">Membrane</keyword>
<keyword evidence="1" id="KW-1133">Transmembrane helix</keyword>
<dbReference type="EMBL" id="CP043893">
    <property type="protein sequence ID" value="QOI51620.1"/>
    <property type="molecule type" value="Genomic_DNA"/>
</dbReference>
<accession>A0AAQ0B2X3</accession>
<keyword evidence="1" id="KW-0812">Transmembrane</keyword>
<proteinExistence type="predicted"/>
<feature type="transmembrane region" description="Helical" evidence="1">
    <location>
        <begin position="50"/>
        <end position="69"/>
    </location>
</feature>
<evidence type="ECO:0000256" key="1">
    <source>
        <dbReference type="SAM" id="Phobius"/>
    </source>
</evidence>
<gene>
    <name evidence="2" type="ORF">Lepto1489_15075</name>
</gene>
<evidence type="ECO:0000313" key="3">
    <source>
        <dbReference type="Proteomes" id="UP000663255"/>
    </source>
</evidence>
<organism evidence="2 3">
    <name type="scientific">Leptospira interrogans serovar Bataviae</name>
    <dbReference type="NCBI Taxonomy" id="312175"/>
    <lineage>
        <taxon>Bacteria</taxon>
        <taxon>Pseudomonadati</taxon>
        <taxon>Spirochaetota</taxon>
        <taxon>Spirochaetia</taxon>
        <taxon>Leptospirales</taxon>
        <taxon>Leptospiraceae</taxon>
        <taxon>Leptospira</taxon>
    </lineage>
</organism>
<name>A0AAQ0B2X3_LEPIR</name>
<dbReference type="Proteomes" id="UP000663255">
    <property type="component" value="Chromosome 1"/>
</dbReference>
<protein>
    <submittedName>
        <fullName evidence="2">Uncharacterized protein</fullName>
    </submittedName>
</protein>
<dbReference type="AlphaFoldDB" id="A0AAQ0B2X3"/>